<dbReference type="AlphaFoldDB" id="A0A3D8J6T0"/>
<dbReference type="OrthoDB" id="5353360at2"/>
<evidence type="ECO:0000313" key="2">
    <source>
        <dbReference type="Proteomes" id="UP000256424"/>
    </source>
</evidence>
<gene>
    <name evidence="1" type="ORF">CQA66_04255</name>
</gene>
<protein>
    <recommendedName>
        <fullName evidence="3">DUF342 domain-containing protein</fullName>
    </recommendedName>
</protein>
<name>A0A3D8J6T0_9HELI</name>
<evidence type="ECO:0000313" key="1">
    <source>
        <dbReference type="EMBL" id="RDU72531.1"/>
    </source>
</evidence>
<comment type="caution">
    <text evidence="1">The sequence shown here is derived from an EMBL/GenBank/DDBJ whole genome shotgun (WGS) entry which is preliminary data.</text>
</comment>
<sequence length="614" mass="69615">MEFFATKKLKAIKNWAKDIAQFCVESDLSFNECNFHVTSIYTMLKKDDTKLPKSFFKESYDQTKEEIYQTFDVEVTPREYDFSKLNFIFSTRHLDATLVLHSGFLVDDGENYIPQLVDFIIAFLIQKDIIITSQEMIKSRLEKIINENFSPPCTIMEERRFTFLRSKPSSTHKGFTNLLKKRWCKENNKSAVRGALYAVSDGEPIGFFLKEAITTSGRNLQGEFIDMKQLSMNTPHIDNSQTAKDQESQGANFRYKVPPEAGSGIKKTEEGGATKYEAEGHGIVELAESGLRLIDIVTFQQVSIKTGCILGGFNKAVEIDIDCPDNSKDAVQIGAIIEAEVANIKGNVGERTLIRAKRLTVNGQTHQSALLHAEEASITIHKGILYSNEIDIDKLEGGKIYGANINVLETQGGKIIGNSVVVSKLHSNTSISFSEKLHIKAIHGSENQISFDIFADSKQKEILSTVIQRDMLLRNNIAARVAYCKSLADKLHKIKPIIENLRPLVERSKKEGFELDSETRKTLGFYVLLLRQIKEQKDRANKLQKIRVENTRKGEEVERLLNDARITTESSWKDNNHIILTRRFPASEKRIFAQDSEMFEVFINSDGEMEKDEQ</sequence>
<reference evidence="1 2" key="1">
    <citation type="submission" date="2018-04" db="EMBL/GenBank/DDBJ databases">
        <title>Novel Campyloabacter and Helicobacter Species and Strains.</title>
        <authorList>
            <person name="Mannion A.J."/>
            <person name="Shen Z."/>
            <person name="Fox J.G."/>
        </authorList>
    </citation>
    <scope>NUCLEOTIDE SEQUENCE [LARGE SCALE GENOMIC DNA]</scope>
    <source>
        <strain evidence="1 2">MIT 97-5075</strain>
    </source>
</reference>
<dbReference type="EMBL" id="NXLW01000006">
    <property type="protein sequence ID" value="RDU72531.1"/>
    <property type="molecule type" value="Genomic_DNA"/>
</dbReference>
<dbReference type="Proteomes" id="UP000256424">
    <property type="component" value="Unassembled WGS sequence"/>
</dbReference>
<proteinExistence type="predicted"/>
<keyword evidence="2" id="KW-1185">Reference proteome</keyword>
<organism evidence="1 2">
    <name type="scientific">Helicobacter aurati</name>
    <dbReference type="NCBI Taxonomy" id="137778"/>
    <lineage>
        <taxon>Bacteria</taxon>
        <taxon>Pseudomonadati</taxon>
        <taxon>Campylobacterota</taxon>
        <taxon>Epsilonproteobacteria</taxon>
        <taxon>Campylobacterales</taxon>
        <taxon>Helicobacteraceae</taxon>
        <taxon>Helicobacter</taxon>
    </lineage>
</organism>
<dbReference type="RefSeq" id="WP_104763516.1">
    <property type="nucleotide sequence ID" value="NZ_FZPM01000025.1"/>
</dbReference>
<evidence type="ECO:0008006" key="3">
    <source>
        <dbReference type="Google" id="ProtNLM"/>
    </source>
</evidence>
<accession>A0A3D8J6T0</accession>